<dbReference type="PANTHER" id="PTHR32114:SF2">
    <property type="entry name" value="ABC TRANSPORTER ABCH.3"/>
    <property type="match status" value="1"/>
</dbReference>
<evidence type="ECO:0000313" key="4">
    <source>
        <dbReference type="EMBL" id="RTJ79619.1"/>
    </source>
</evidence>
<feature type="domain" description="Rad50/SbcC-type AAA" evidence="3">
    <location>
        <begin position="326"/>
        <end position="572"/>
    </location>
</feature>
<dbReference type="InterPro" id="IPR027417">
    <property type="entry name" value="P-loop_NTPase"/>
</dbReference>
<dbReference type="Gene3D" id="3.40.50.300">
    <property type="entry name" value="P-loop containing nucleotide triphosphate hydrolases"/>
    <property type="match status" value="2"/>
</dbReference>
<feature type="domain" description="Calcineurin-like phosphoesterase" evidence="2">
    <location>
        <begin position="5"/>
        <end position="192"/>
    </location>
</feature>
<dbReference type="Gene3D" id="3.60.21.10">
    <property type="match status" value="1"/>
</dbReference>
<dbReference type="RefSeq" id="WP_126232178.1">
    <property type="nucleotide sequence ID" value="NZ_PRBV01000005.1"/>
</dbReference>
<reference evidence="4 5" key="1">
    <citation type="journal article" date="2019" name="Appl. Environ. Microbiol.">
        <title>Population genetics and characterization of Campylobacter jejuni isolates in western jackdaws and game birds in Finland.</title>
        <authorList>
            <person name="Kovanen S."/>
            <person name="Rossi M."/>
            <person name="Pohja-Mykra M."/>
            <person name="Nieminen T."/>
            <person name="Raunio-Saarnisto M."/>
            <person name="Sauvala M."/>
            <person name="Fredriksson-Ahomaa M."/>
            <person name="Hanninen M.L."/>
            <person name="Kivisto R."/>
        </authorList>
    </citation>
    <scope>NUCLEOTIDE SEQUENCE [LARGE SCALE GENOMIC DNA]</scope>
    <source>
        <strain evidence="4 5">CB313</strain>
    </source>
</reference>
<dbReference type="Pfam" id="PF00149">
    <property type="entry name" value="Metallophos"/>
    <property type="match status" value="1"/>
</dbReference>
<evidence type="ECO:0000256" key="1">
    <source>
        <dbReference type="SAM" id="Coils"/>
    </source>
</evidence>
<dbReference type="AlphaFoldDB" id="A0A431EEC1"/>
<keyword evidence="1" id="KW-0175">Coiled coil</keyword>
<dbReference type="SUPFAM" id="SSF75712">
    <property type="entry name" value="Rad50 coiled-coil Zn hook"/>
    <property type="match status" value="1"/>
</dbReference>
<feature type="coiled-coil region" evidence="1">
    <location>
        <begin position="527"/>
        <end position="571"/>
    </location>
</feature>
<sequence length="994" mass="112327">MSKWLITGDVHIHNYKQYNNVTDRLQQYETLFRWIAEYSQLNSINHFIIAGDLFMVPSPPPVVVNMAKRCLNLVLDINPQLTIHLIPGNHDLDMKKLVNEGGIAEMDDYSLLKLLQDDKGNRIRLYHDEVVMIDNKSVHFHSWSPKGLTPRPADILVAHDEVTGSWYNKIYCQEGIDTSSYSLAFVGHVHNPQVIGNTYIPGVPIPTNLGDNQDCSLIVYDSSTGEVTRVPTGTSTHESDFTYMRFVKIREGDTQPDGLVAVKVMDRYESKVEVDESTLNRDLERMAKELMKDEFTEEAKAILNEIIDTTPDEHNESINLDVELLSVKIHNFLSIHDAEIDLTGDWRVASIVGNNGTGKSTLFKFLYYMLTGSLPNTLKDEMITSGKKGFRGELNLRYNGCHYKIVRSRGETGKTSPIEFYIDDKPLTKNTSTEIETEIKSHLPFLKFINILFIFQESKGIFSEMSDSSRVSFLSNFIGLSRITNMTDRVNAKLNEHSLLLTSTKSECDNLRGKVESLQGYMDESLLDSLDDRLNQLSSDKSGIDREIVAKNLLIQEYDNITVDIRSLETEIYSLKSRLISPEVVAKYRGDLEKLNQELNIQGESKVKISSDLAQLELQLANLPSEVPVDTETYVSLQSQLMTTLNEINNLKGLISSTHTVCPTCGSPMNTSHLETHKKTLADLELVYQGQLQEFETHKLLVETLKAENDKVAKQRSDLLLSIDKVKYEQAQVDSRITKISSEIGEIQGFLDNKDKINGDINSKMSDIQAKLEEKTLKLNSIDRVSLSSDINLLNTKMNELMVEMNRLTTMKKMKDDIVEYSRLLAEKEGVMNNLTKIVEDLTYYCKKILGDKGLLVAKVLQGLAEYLDSSELKVFTTKTLKNGNITPALDIALKVDTLGEYVPYGRLSGGQTLLADLYFLRGLTRLTRRIGFIFMDELFKFFDSDNILVASEVIRECDVGKMLLIIHDQSATSLADTTLQVTMDSNGSHYNFI</sequence>
<evidence type="ECO:0000313" key="5">
    <source>
        <dbReference type="Proteomes" id="UP000288507"/>
    </source>
</evidence>
<gene>
    <name evidence="4" type="ORF">C3H57_04410</name>
</gene>
<dbReference type="PANTHER" id="PTHR32114">
    <property type="entry name" value="ABC TRANSPORTER ABCH.3"/>
    <property type="match status" value="1"/>
</dbReference>
<dbReference type="SUPFAM" id="SSF52540">
    <property type="entry name" value="P-loop containing nucleoside triphosphate hydrolases"/>
    <property type="match status" value="1"/>
</dbReference>
<dbReference type="InterPro" id="IPR004843">
    <property type="entry name" value="Calcineurin-like_PHP"/>
</dbReference>
<evidence type="ECO:0008006" key="6">
    <source>
        <dbReference type="Google" id="ProtNLM"/>
    </source>
</evidence>
<accession>A0A431EEC1</accession>
<dbReference type="SUPFAM" id="SSF56300">
    <property type="entry name" value="Metallo-dependent phosphatases"/>
    <property type="match status" value="1"/>
</dbReference>
<evidence type="ECO:0000259" key="3">
    <source>
        <dbReference type="Pfam" id="PF13476"/>
    </source>
</evidence>
<proteinExistence type="predicted"/>
<dbReference type="GO" id="GO:0006302">
    <property type="term" value="P:double-strand break repair"/>
    <property type="evidence" value="ECO:0007669"/>
    <property type="project" value="InterPro"/>
</dbReference>
<name>A0A431EEC1_CAMJU</name>
<organism evidence="4 5">
    <name type="scientific">Campylobacter jejuni</name>
    <dbReference type="NCBI Taxonomy" id="197"/>
    <lineage>
        <taxon>Bacteria</taxon>
        <taxon>Pseudomonadati</taxon>
        <taxon>Campylobacterota</taxon>
        <taxon>Epsilonproteobacteria</taxon>
        <taxon>Campylobacterales</taxon>
        <taxon>Campylobacteraceae</taxon>
        <taxon>Campylobacter</taxon>
    </lineage>
</organism>
<dbReference type="InterPro" id="IPR029052">
    <property type="entry name" value="Metallo-depent_PP-like"/>
</dbReference>
<comment type="caution">
    <text evidence="4">The sequence shown here is derived from an EMBL/GenBank/DDBJ whole genome shotgun (WGS) entry which is preliminary data.</text>
</comment>
<dbReference type="Proteomes" id="UP000288507">
    <property type="component" value="Unassembled WGS sequence"/>
</dbReference>
<dbReference type="EMBL" id="PRBV01000005">
    <property type="protein sequence ID" value="RTJ79619.1"/>
    <property type="molecule type" value="Genomic_DNA"/>
</dbReference>
<dbReference type="GO" id="GO:0016887">
    <property type="term" value="F:ATP hydrolysis activity"/>
    <property type="evidence" value="ECO:0007669"/>
    <property type="project" value="InterPro"/>
</dbReference>
<evidence type="ECO:0000259" key="2">
    <source>
        <dbReference type="Pfam" id="PF00149"/>
    </source>
</evidence>
<dbReference type="Pfam" id="PF13476">
    <property type="entry name" value="AAA_23"/>
    <property type="match status" value="1"/>
</dbReference>
<protein>
    <recommendedName>
        <fullName evidence="6">Calcineurin-like phosphoesterase domain-containing protein</fullName>
    </recommendedName>
</protein>
<dbReference type="InterPro" id="IPR038729">
    <property type="entry name" value="Rad50/SbcC_AAA"/>
</dbReference>